<accession>A0A9W7XN43</accession>
<name>A0A9W7XN43_9FUNG</name>
<sequence length="208" mass="24166">MPRRHPWIAQPLHRKLQESAFINRQRWESKLAKDLRRKFGLNPTLILGNWSAGIVRSHAPIPGKGLRRMLLAQGFKVLHIDEFKTLTWCPYCEEGKLEKFLHVKNPRPHQQIKWPVIMSYAVLRCKNVNCEGWVKNAMTGESCPRILNRDLAACLNFRHIVTGLWEHGKVPECFMHLQRTVDADEVAPDNGSRESPDNEPPAQRRRIE</sequence>
<keyword evidence="3" id="KW-1185">Reference proteome</keyword>
<dbReference type="EMBL" id="JANBOH010000077">
    <property type="protein sequence ID" value="KAJ1646060.1"/>
    <property type="molecule type" value="Genomic_DNA"/>
</dbReference>
<reference evidence="2" key="1">
    <citation type="submission" date="2022-07" db="EMBL/GenBank/DDBJ databases">
        <title>Phylogenomic reconstructions and comparative analyses of Kickxellomycotina fungi.</title>
        <authorList>
            <person name="Reynolds N.K."/>
            <person name="Stajich J.E."/>
            <person name="Barry K."/>
            <person name="Grigoriev I.V."/>
            <person name="Crous P."/>
            <person name="Smith M.E."/>
        </authorList>
    </citation>
    <scope>NUCLEOTIDE SEQUENCE</scope>
    <source>
        <strain evidence="2">NBRC 105413</strain>
    </source>
</reference>
<evidence type="ECO:0000256" key="1">
    <source>
        <dbReference type="SAM" id="MobiDB-lite"/>
    </source>
</evidence>
<evidence type="ECO:0000313" key="2">
    <source>
        <dbReference type="EMBL" id="KAJ1646060.1"/>
    </source>
</evidence>
<comment type="caution">
    <text evidence="2">The sequence shown here is derived from an EMBL/GenBank/DDBJ whole genome shotgun (WGS) entry which is preliminary data.</text>
</comment>
<feature type="region of interest" description="Disordered" evidence="1">
    <location>
        <begin position="184"/>
        <end position="208"/>
    </location>
</feature>
<protein>
    <submittedName>
        <fullName evidence="2">Uncharacterized protein</fullName>
    </submittedName>
</protein>
<gene>
    <name evidence="2" type="ORF">LPJ64_002439</name>
</gene>
<evidence type="ECO:0000313" key="3">
    <source>
        <dbReference type="Proteomes" id="UP001145021"/>
    </source>
</evidence>
<dbReference type="Proteomes" id="UP001145021">
    <property type="component" value="Unassembled WGS sequence"/>
</dbReference>
<proteinExistence type="predicted"/>
<dbReference type="AlphaFoldDB" id="A0A9W7XN43"/>
<organism evidence="2 3">
    <name type="scientific">Coemansia asiatica</name>
    <dbReference type="NCBI Taxonomy" id="1052880"/>
    <lineage>
        <taxon>Eukaryota</taxon>
        <taxon>Fungi</taxon>
        <taxon>Fungi incertae sedis</taxon>
        <taxon>Zoopagomycota</taxon>
        <taxon>Kickxellomycotina</taxon>
        <taxon>Kickxellomycetes</taxon>
        <taxon>Kickxellales</taxon>
        <taxon>Kickxellaceae</taxon>
        <taxon>Coemansia</taxon>
    </lineage>
</organism>